<reference evidence="2" key="1">
    <citation type="submission" date="2025-08" db="UniProtKB">
        <authorList>
            <consortium name="Ensembl"/>
        </authorList>
    </citation>
    <scope>IDENTIFICATION</scope>
</reference>
<dbReference type="InterPro" id="IPR026191">
    <property type="entry name" value="LRIF1"/>
</dbReference>
<dbReference type="PANTHER" id="PTHR16131:SF2">
    <property type="entry name" value="LIGAND-DEPENDENT NUCLEAR RECEPTOR-INTERACTING FACTOR 1"/>
    <property type="match status" value="1"/>
</dbReference>
<feature type="compositionally biased region" description="Polar residues" evidence="1">
    <location>
        <begin position="523"/>
        <end position="535"/>
    </location>
</feature>
<dbReference type="STRING" id="41447.ENSSDUP00000003282"/>
<reference evidence="2" key="2">
    <citation type="submission" date="2025-09" db="UniProtKB">
        <authorList>
            <consortium name="Ensembl"/>
        </authorList>
    </citation>
    <scope>IDENTIFICATION</scope>
</reference>
<dbReference type="RefSeq" id="XP_022617405.1">
    <property type="nucleotide sequence ID" value="XM_022761684.1"/>
</dbReference>
<accession>A0A3B4TBF1</accession>
<feature type="region of interest" description="Disordered" evidence="1">
    <location>
        <begin position="752"/>
        <end position="788"/>
    </location>
</feature>
<feature type="compositionally biased region" description="Polar residues" evidence="1">
    <location>
        <begin position="495"/>
        <end position="509"/>
    </location>
</feature>
<dbReference type="GeneID" id="111233788"/>
<dbReference type="CTD" id="55791"/>
<feature type="compositionally biased region" description="Basic and acidic residues" evidence="1">
    <location>
        <begin position="293"/>
        <end position="306"/>
    </location>
</feature>
<dbReference type="Ensembl" id="ENSSDUT00000003357.1">
    <property type="protein sequence ID" value="ENSSDUP00000003282.1"/>
    <property type="gene ID" value="ENSSDUG00000002508.1"/>
</dbReference>
<dbReference type="PANTHER" id="PTHR16131">
    <property type="entry name" value="LIGAND-DEPENDENT NUCLEAR RECEPTOR-INTERACTING FACTOR 1"/>
    <property type="match status" value="1"/>
</dbReference>
<feature type="compositionally biased region" description="Pro residues" evidence="1">
    <location>
        <begin position="548"/>
        <end position="560"/>
    </location>
</feature>
<evidence type="ECO:0000256" key="1">
    <source>
        <dbReference type="SAM" id="MobiDB-lite"/>
    </source>
</evidence>
<feature type="region of interest" description="Disordered" evidence="1">
    <location>
        <begin position="342"/>
        <end position="371"/>
    </location>
</feature>
<name>A0A3B4TBF1_SERDU</name>
<sequence>MDPVHSGTGVFYQAMPAVGADGKNIMKLIPVQMVNGQFVQTEINKPRLAPTAQKAVTLNISSAPVQMVKKADLNPSATQQIVRKQVSFVNVLPKPAGFDLANSLNKHPPQQKQNVKAKLPLIAPATNCGKLVTLPCQLPVTMKSPALPSGQYFQIRSNAQVPTVPASDLSELIKKQIFTSSASSSPGPGLPSVVFMSPVTTVNQGVTNDSVVTQGVTPPCDSALPSLNLLSKTLRGLPAKGSKTLLKLVPKVSQRPNSPIKWVIEEEHSSAAPNINLHDPSSVASEILRTVAERENTSKHSDDIRKSSQSNQGKSGQGERNTVVVCNGKVIYVAKKSIQPLKMQKRNSPQASTETYESNKTSVPSTQESLQSDAAQTWQDLRIIIPDESDEVIDLCGDDDAQDDSPAQAASVNVSAVSLQDDDNVIFVSYIPPKSEAGSTQGLRLKTPTALARRATDKTGTSSLDSVTKAKRLDGGSDGRGVCGSVVMNRHDNEGSNTMRQRSTSTQQVERMEVHVETESPVDPSTSNGSTGTRLQKQDTHKMESRPDPAPCRTPSPAPKPCQMEDHQLRQIFGITSEVKICLQKIDEATAWSVPAKLLKSKSMSSEPFLQELHSSCKKQQTDTYSCLINVKSALSKLKTKPPSALTKKCHLGKSSLKGASCDVENAPVIGYVEPIDEDFPSADGNVIHGSQNPAAQLQTQTCEDLNINTRRIGRARKRTMCPCCIPGSLEPAVKSSARLDEPEKLAWMTESMSKKGGRTKAPRKDGKTSGINCLTAKNEVPSSDSLTTSLDFNELKRHKQIKRLKQHLEKEVPLELTSDS</sequence>
<feature type="compositionally biased region" description="Basic and acidic residues" evidence="1">
    <location>
        <begin position="536"/>
        <end position="547"/>
    </location>
</feature>
<dbReference type="GeneTree" id="ENSGT00390000017353"/>
<evidence type="ECO:0000313" key="3">
    <source>
        <dbReference type="Proteomes" id="UP000261420"/>
    </source>
</evidence>
<keyword evidence="3" id="KW-1185">Reference proteome</keyword>
<dbReference type="GO" id="GO:0006355">
    <property type="term" value="P:regulation of DNA-templated transcription"/>
    <property type="evidence" value="ECO:0007669"/>
    <property type="project" value="InterPro"/>
</dbReference>
<organism evidence="2 3">
    <name type="scientific">Seriola dumerili</name>
    <name type="common">Greater amberjack</name>
    <name type="synonym">Caranx dumerili</name>
    <dbReference type="NCBI Taxonomy" id="41447"/>
    <lineage>
        <taxon>Eukaryota</taxon>
        <taxon>Metazoa</taxon>
        <taxon>Chordata</taxon>
        <taxon>Craniata</taxon>
        <taxon>Vertebrata</taxon>
        <taxon>Euteleostomi</taxon>
        <taxon>Actinopterygii</taxon>
        <taxon>Neopterygii</taxon>
        <taxon>Teleostei</taxon>
        <taxon>Neoteleostei</taxon>
        <taxon>Acanthomorphata</taxon>
        <taxon>Carangaria</taxon>
        <taxon>Carangiformes</taxon>
        <taxon>Carangidae</taxon>
        <taxon>Seriola</taxon>
    </lineage>
</organism>
<dbReference type="GO" id="GO:0042974">
    <property type="term" value="F:nuclear retinoic acid receptor binding"/>
    <property type="evidence" value="ECO:0007669"/>
    <property type="project" value="InterPro"/>
</dbReference>
<protein>
    <submittedName>
        <fullName evidence="2">Ligand dependent nuclear receptor interacting factor 1</fullName>
    </submittedName>
</protein>
<evidence type="ECO:0000313" key="2">
    <source>
        <dbReference type="Ensembl" id="ENSSDUP00000003282.1"/>
    </source>
</evidence>
<dbReference type="Pfam" id="PF15741">
    <property type="entry name" value="LRIF1"/>
    <property type="match status" value="1"/>
</dbReference>
<dbReference type="AlphaFoldDB" id="A0A3B4TBF1"/>
<feature type="region of interest" description="Disordered" evidence="1">
    <location>
        <begin position="293"/>
        <end position="320"/>
    </location>
</feature>
<proteinExistence type="predicted"/>
<dbReference type="OMA" id="ENCTRES"/>
<dbReference type="KEGG" id="sdu:111233788"/>
<dbReference type="Proteomes" id="UP000261420">
    <property type="component" value="Unplaced"/>
</dbReference>
<feature type="compositionally biased region" description="Polar residues" evidence="1">
    <location>
        <begin position="346"/>
        <end position="371"/>
    </location>
</feature>
<feature type="region of interest" description="Disordered" evidence="1">
    <location>
        <begin position="488"/>
        <end position="563"/>
    </location>
</feature>